<feature type="compositionally biased region" description="Polar residues" evidence="1">
    <location>
        <begin position="84"/>
        <end position="94"/>
    </location>
</feature>
<evidence type="ECO:0000313" key="2">
    <source>
        <dbReference type="EMBL" id="KAJ9155945.1"/>
    </source>
</evidence>
<accession>A0AA38S476</accession>
<keyword evidence="3" id="KW-1185">Reference proteome</keyword>
<comment type="caution">
    <text evidence="2">The sequence shown here is derived from an EMBL/GenBank/DDBJ whole genome shotgun (WGS) entry which is preliminary data.</text>
</comment>
<feature type="compositionally biased region" description="Basic and acidic residues" evidence="1">
    <location>
        <begin position="21"/>
        <end position="31"/>
    </location>
</feature>
<sequence>MGKKSDAGGEQDGESQNGKVSETDGKEKDISRFNYSKLISTLKGETGKERKGTSPWRKGTATKRRIKAAGSQQGRKGRKPYLSITETGQDFESQ</sequence>
<dbReference type="Proteomes" id="UP001174691">
    <property type="component" value="Unassembled WGS sequence"/>
</dbReference>
<name>A0AA38S476_9PEZI</name>
<dbReference type="EMBL" id="JANBVN010000052">
    <property type="protein sequence ID" value="KAJ9155945.1"/>
    <property type="molecule type" value="Genomic_DNA"/>
</dbReference>
<feature type="region of interest" description="Disordered" evidence="1">
    <location>
        <begin position="1"/>
        <end position="94"/>
    </location>
</feature>
<protein>
    <submittedName>
        <fullName evidence="2">Uncharacterized protein</fullName>
    </submittedName>
</protein>
<evidence type="ECO:0000256" key="1">
    <source>
        <dbReference type="SAM" id="MobiDB-lite"/>
    </source>
</evidence>
<organism evidence="2 3">
    <name type="scientific">Coniochaeta hoffmannii</name>
    <dbReference type="NCBI Taxonomy" id="91930"/>
    <lineage>
        <taxon>Eukaryota</taxon>
        <taxon>Fungi</taxon>
        <taxon>Dikarya</taxon>
        <taxon>Ascomycota</taxon>
        <taxon>Pezizomycotina</taxon>
        <taxon>Sordariomycetes</taxon>
        <taxon>Sordariomycetidae</taxon>
        <taxon>Coniochaetales</taxon>
        <taxon>Coniochaetaceae</taxon>
        <taxon>Coniochaeta</taxon>
    </lineage>
</organism>
<gene>
    <name evidence="2" type="ORF">NKR19_g4261</name>
</gene>
<evidence type="ECO:0000313" key="3">
    <source>
        <dbReference type="Proteomes" id="UP001174691"/>
    </source>
</evidence>
<proteinExistence type="predicted"/>
<dbReference type="AlphaFoldDB" id="A0AA38S476"/>
<reference evidence="2" key="1">
    <citation type="submission" date="2022-07" db="EMBL/GenBank/DDBJ databases">
        <title>Fungi with potential for degradation of polypropylene.</title>
        <authorList>
            <person name="Gostincar C."/>
        </authorList>
    </citation>
    <scope>NUCLEOTIDE SEQUENCE</scope>
    <source>
        <strain evidence="2">EXF-13287</strain>
    </source>
</reference>